<name>A0ABN7B4D4_9HEMI</name>
<dbReference type="PIRSF" id="PIRSF000126">
    <property type="entry name" value="11-beta-HSD1"/>
    <property type="match status" value="1"/>
</dbReference>
<evidence type="ECO:0000313" key="7">
    <source>
        <dbReference type="Proteomes" id="UP001307889"/>
    </source>
</evidence>
<dbReference type="Pfam" id="PF00106">
    <property type="entry name" value="adh_short"/>
    <property type="match status" value="1"/>
</dbReference>
<dbReference type="InterPro" id="IPR036291">
    <property type="entry name" value="NAD(P)-bd_dom_sf"/>
</dbReference>
<sequence>MDCVPVLSAVGAVVIGILLLSLCREIILQFRLYLLPKFLKEKNPILEYGGKWAVITGGSDGIGKGYAIQLAKRGMNICVVSNFENNIVKDIQSHGVECMWIDVDLSASDVFDKIADKLNPIVHDVGILINNVGIVQRKPQAVVDQDEEFFRRIINVNITATILMTNIVIKEMMKRDRGLIVNMGSLSSSIPLPFATMYTATKSFIETYSVCLACELRMTKVRVKCVKPAFVNTKLIDGMPSLTQWFSNYLGLTFPDAQQFAESAVPTFTVDTPICYNGYWSHSLLRFVIPFSLLGPERLSEIVEWFRVIIVREPIVKIAK</sequence>
<organism evidence="6 7">
    <name type="scientific">Nesidiocoris tenuis</name>
    <dbReference type="NCBI Taxonomy" id="355587"/>
    <lineage>
        <taxon>Eukaryota</taxon>
        <taxon>Metazoa</taxon>
        <taxon>Ecdysozoa</taxon>
        <taxon>Arthropoda</taxon>
        <taxon>Hexapoda</taxon>
        <taxon>Insecta</taxon>
        <taxon>Pterygota</taxon>
        <taxon>Neoptera</taxon>
        <taxon>Paraneoptera</taxon>
        <taxon>Hemiptera</taxon>
        <taxon>Heteroptera</taxon>
        <taxon>Panheteroptera</taxon>
        <taxon>Cimicomorpha</taxon>
        <taxon>Miridae</taxon>
        <taxon>Dicyphina</taxon>
        <taxon>Nesidiocoris</taxon>
    </lineage>
</organism>
<feature type="transmembrane region" description="Helical" evidence="5">
    <location>
        <begin position="6"/>
        <end position="27"/>
    </location>
</feature>
<dbReference type="CDD" id="cd05356">
    <property type="entry name" value="17beta-HSD1_like_SDR_c"/>
    <property type="match status" value="1"/>
</dbReference>
<keyword evidence="7" id="KW-1185">Reference proteome</keyword>
<keyword evidence="5" id="KW-1133">Transmembrane helix</keyword>
<dbReference type="SUPFAM" id="SSF51735">
    <property type="entry name" value="NAD(P)-binding Rossmann-fold domains"/>
    <property type="match status" value="1"/>
</dbReference>
<dbReference type="PANTHER" id="PTHR43899:SF13">
    <property type="entry name" value="RH59310P"/>
    <property type="match status" value="1"/>
</dbReference>
<comment type="similarity">
    <text evidence="2 4">Belongs to the short-chain dehydrogenases/reductases (SDR) family.</text>
</comment>
<keyword evidence="3" id="KW-0560">Oxidoreductase</keyword>
<accession>A0ABN7B4D4</accession>
<comment type="subcellular location">
    <subcellularLocation>
        <location evidence="1">Endoplasmic reticulum</location>
    </subcellularLocation>
</comment>
<dbReference type="PROSITE" id="PS00061">
    <property type="entry name" value="ADH_SHORT"/>
    <property type="match status" value="1"/>
</dbReference>
<evidence type="ECO:0000256" key="4">
    <source>
        <dbReference type="RuleBase" id="RU000363"/>
    </source>
</evidence>
<proteinExistence type="inferred from homology"/>
<gene>
    <name evidence="6" type="ORF">NTJ_12085</name>
</gene>
<reference evidence="6 7" key="1">
    <citation type="submission" date="2023-09" db="EMBL/GenBank/DDBJ databases">
        <title>Nesidiocoris tenuis whole genome shotgun sequence.</title>
        <authorList>
            <person name="Shibata T."/>
            <person name="Shimoda M."/>
            <person name="Kobayashi T."/>
            <person name="Uehara T."/>
        </authorList>
    </citation>
    <scope>NUCLEOTIDE SEQUENCE [LARGE SCALE GENOMIC DNA]</scope>
    <source>
        <strain evidence="6 7">Japan</strain>
    </source>
</reference>
<keyword evidence="5" id="KW-0812">Transmembrane</keyword>
<evidence type="ECO:0000313" key="6">
    <source>
        <dbReference type="EMBL" id="BES99268.1"/>
    </source>
</evidence>
<dbReference type="Gene3D" id="3.40.50.720">
    <property type="entry name" value="NAD(P)-binding Rossmann-like Domain"/>
    <property type="match status" value="1"/>
</dbReference>
<protein>
    <submittedName>
        <fullName evidence="6">Short chain dehydrogenase</fullName>
    </submittedName>
</protein>
<dbReference type="PRINTS" id="PR00080">
    <property type="entry name" value="SDRFAMILY"/>
</dbReference>
<dbReference type="PANTHER" id="PTHR43899">
    <property type="entry name" value="RH59310P"/>
    <property type="match status" value="1"/>
</dbReference>
<evidence type="ECO:0000256" key="3">
    <source>
        <dbReference type="ARBA" id="ARBA00023002"/>
    </source>
</evidence>
<dbReference type="Proteomes" id="UP001307889">
    <property type="component" value="Chromosome 10"/>
</dbReference>
<dbReference type="InterPro" id="IPR002347">
    <property type="entry name" value="SDR_fam"/>
</dbReference>
<dbReference type="EMBL" id="AP028918">
    <property type="protein sequence ID" value="BES99268.1"/>
    <property type="molecule type" value="Genomic_DNA"/>
</dbReference>
<dbReference type="InterPro" id="IPR020904">
    <property type="entry name" value="Sc_DH/Rdtase_CS"/>
</dbReference>
<evidence type="ECO:0000256" key="2">
    <source>
        <dbReference type="ARBA" id="ARBA00006484"/>
    </source>
</evidence>
<dbReference type="InterPro" id="IPR051019">
    <property type="entry name" value="VLCFA-Steroid_DH"/>
</dbReference>
<keyword evidence="5" id="KW-0472">Membrane</keyword>
<evidence type="ECO:0000256" key="5">
    <source>
        <dbReference type="SAM" id="Phobius"/>
    </source>
</evidence>
<evidence type="ECO:0000256" key="1">
    <source>
        <dbReference type="ARBA" id="ARBA00004240"/>
    </source>
</evidence>
<feature type="transmembrane region" description="Helical" evidence="5">
    <location>
        <begin position="179"/>
        <end position="200"/>
    </location>
</feature>
<dbReference type="PRINTS" id="PR00081">
    <property type="entry name" value="GDHRDH"/>
</dbReference>